<keyword evidence="2" id="KW-1185">Reference proteome</keyword>
<evidence type="ECO:0000313" key="1">
    <source>
        <dbReference type="EMBL" id="KAF8903456.1"/>
    </source>
</evidence>
<dbReference type="AlphaFoldDB" id="A0A9P5TNU9"/>
<name>A0A9P5TNU9_GYMJU</name>
<evidence type="ECO:0000313" key="2">
    <source>
        <dbReference type="Proteomes" id="UP000724874"/>
    </source>
</evidence>
<gene>
    <name evidence="1" type="ORF">CPB84DRAFT_768988</name>
</gene>
<dbReference type="EMBL" id="JADNYJ010000030">
    <property type="protein sequence ID" value="KAF8903456.1"/>
    <property type="molecule type" value="Genomic_DNA"/>
</dbReference>
<comment type="caution">
    <text evidence="1">The sequence shown here is derived from an EMBL/GenBank/DDBJ whole genome shotgun (WGS) entry which is preliminary data.</text>
</comment>
<protein>
    <submittedName>
        <fullName evidence="1">Uncharacterized protein</fullName>
    </submittedName>
</protein>
<accession>A0A9P5TNU9</accession>
<dbReference type="Proteomes" id="UP000724874">
    <property type="component" value="Unassembled WGS sequence"/>
</dbReference>
<reference evidence="1" key="1">
    <citation type="submission" date="2020-11" db="EMBL/GenBank/DDBJ databases">
        <authorList>
            <consortium name="DOE Joint Genome Institute"/>
            <person name="Ahrendt S."/>
            <person name="Riley R."/>
            <person name="Andreopoulos W."/>
            <person name="LaButti K."/>
            <person name="Pangilinan J."/>
            <person name="Ruiz-duenas F.J."/>
            <person name="Barrasa J.M."/>
            <person name="Sanchez-Garcia M."/>
            <person name="Camarero S."/>
            <person name="Miyauchi S."/>
            <person name="Serrano A."/>
            <person name="Linde D."/>
            <person name="Babiker R."/>
            <person name="Drula E."/>
            <person name="Ayuso-Fernandez I."/>
            <person name="Pacheco R."/>
            <person name="Padilla G."/>
            <person name="Ferreira P."/>
            <person name="Barriuso J."/>
            <person name="Kellner H."/>
            <person name="Castanera R."/>
            <person name="Alfaro M."/>
            <person name="Ramirez L."/>
            <person name="Pisabarro A.G."/>
            <person name="Kuo A."/>
            <person name="Tritt A."/>
            <person name="Lipzen A."/>
            <person name="He G."/>
            <person name="Yan M."/>
            <person name="Ng V."/>
            <person name="Cullen D."/>
            <person name="Martin F."/>
            <person name="Rosso M.-N."/>
            <person name="Henrissat B."/>
            <person name="Hibbett D."/>
            <person name="Martinez A.T."/>
            <person name="Grigoriev I.V."/>
        </authorList>
    </citation>
    <scope>NUCLEOTIDE SEQUENCE</scope>
    <source>
        <strain evidence="1">AH 44721</strain>
    </source>
</reference>
<organism evidence="1 2">
    <name type="scientific">Gymnopilus junonius</name>
    <name type="common">Spectacular rustgill mushroom</name>
    <name type="synonym">Gymnopilus spectabilis subsp. junonius</name>
    <dbReference type="NCBI Taxonomy" id="109634"/>
    <lineage>
        <taxon>Eukaryota</taxon>
        <taxon>Fungi</taxon>
        <taxon>Dikarya</taxon>
        <taxon>Basidiomycota</taxon>
        <taxon>Agaricomycotina</taxon>
        <taxon>Agaricomycetes</taxon>
        <taxon>Agaricomycetidae</taxon>
        <taxon>Agaricales</taxon>
        <taxon>Agaricineae</taxon>
        <taxon>Hymenogastraceae</taxon>
        <taxon>Gymnopilus</taxon>
    </lineage>
</organism>
<sequence>MDLKSDDCIPAIDTLRRISQVSSFSSCAREWLDEVFRRTMTSWLFVKTTLICDEDESVMDMPLACHDTFVRMFVTQHWRRILKIDFELFLNFEQSSEAPYWLALFSSSSNLRHLRLSSTMQVSDYFPLFFQHLEVLELLDDCGYFFYIHARIHRHFSRI</sequence>
<proteinExistence type="predicted"/>